<dbReference type="AlphaFoldDB" id="A0ABD5UDY6"/>
<evidence type="ECO:0000313" key="2">
    <source>
        <dbReference type="EMBL" id="MFC6887695.1"/>
    </source>
</evidence>
<comment type="caution">
    <text evidence="2">The sequence shown here is derived from an EMBL/GenBank/DDBJ whole genome shotgun (WGS) entry which is preliminary data.</text>
</comment>
<protein>
    <recommendedName>
        <fullName evidence="4">DUF1102 domain-containing protein</fullName>
    </recommendedName>
</protein>
<dbReference type="Proteomes" id="UP001596333">
    <property type="component" value="Unassembled WGS sequence"/>
</dbReference>
<feature type="region of interest" description="Disordered" evidence="1">
    <location>
        <begin position="139"/>
        <end position="173"/>
    </location>
</feature>
<evidence type="ECO:0000313" key="3">
    <source>
        <dbReference type="Proteomes" id="UP001596333"/>
    </source>
</evidence>
<organism evidence="2 3">
    <name type="scientific">Halorubrum trueperi</name>
    <dbReference type="NCBI Taxonomy" id="2004704"/>
    <lineage>
        <taxon>Archaea</taxon>
        <taxon>Methanobacteriati</taxon>
        <taxon>Methanobacteriota</taxon>
        <taxon>Stenosarchaea group</taxon>
        <taxon>Halobacteria</taxon>
        <taxon>Halobacteriales</taxon>
        <taxon>Haloferacaceae</taxon>
        <taxon>Halorubrum</taxon>
    </lineage>
</organism>
<dbReference type="RefSeq" id="WP_379764020.1">
    <property type="nucleotide sequence ID" value="NZ_JBHSXI010000001.1"/>
</dbReference>
<evidence type="ECO:0008006" key="4">
    <source>
        <dbReference type="Google" id="ProtNLM"/>
    </source>
</evidence>
<dbReference type="EMBL" id="JBHSXI010000001">
    <property type="protein sequence ID" value="MFC6887695.1"/>
    <property type="molecule type" value="Genomic_DNA"/>
</dbReference>
<reference evidence="2 3" key="1">
    <citation type="journal article" date="2019" name="Int. J. Syst. Evol. Microbiol.">
        <title>The Global Catalogue of Microorganisms (GCM) 10K type strain sequencing project: providing services to taxonomists for standard genome sequencing and annotation.</title>
        <authorList>
            <consortium name="The Broad Institute Genomics Platform"/>
            <consortium name="The Broad Institute Genome Sequencing Center for Infectious Disease"/>
            <person name="Wu L."/>
            <person name="Ma J."/>
        </authorList>
    </citation>
    <scope>NUCLEOTIDE SEQUENCE [LARGE SCALE GENOMIC DNA]</scope>
    <source>
        <strain evidence="2 3">Y73</strain>
    </source>
</reference>
<accession>A0ABD5UDY6</accession>
<name>A0ABD5UDY6_9EURY</name>
<sequence>MIVGLGALATGSGAVFSSATLSNTATSDSTMEVYTAGNLSVSRGSSDWNSDYADTIDNPSDLPAAYVSGNTTNSDLSVKVATQNTSSSKTLGYLLKVSNTSGSTVNVGVGFDSFGDEVGTESETISQSDVVDAYEFRTNDDDSSYNLSETTGVTDNDDISGTSASPDSPSNHAAIPTGEDLAIDLTMDPSDSLVSDINKVANESGPRFEVGDGVLLVDAITFGTETTNS</sequence>
<keyword evidence="3" id="KW-1185">Reference proteome</keyword>
<evidence type="ECO:0000256" key="1">
    <source>
        <dbReference type="SAM" id="MobiDB-lite"/>
    </source>
</evidence>
<proteinExistence type="predicted"/>
<gene>
    <name evidence="2" type="ORF">ACFQEY_01305</name>
</gene>
<feature type="compositionally biased region" description="Polar residues" evidence="1">
    <location>
        <begin position="144"/>
        <end position="171"/>
    </location>
</feature>